<evidence type="ECO:0000313" key="2">
    <source>
        <dbReference type="Proteomes" id="UP001604336"/>
    </source>
</evidence>
<keyword evidence="2" id="KW-1185">Reference proteome</keyword>
<organism evidence="1 2">
    <name type="scientific">Abeliophyllum distichum</name>
    <dbReference type="NCBI Taxonomy" id="126358"/>
    <lineage>
        <taxon>Eukaryota</taxon>
        <taxon>Viridiplantae</taxon>
        <taxon>Streptophyta</taxon>
        <taxon>Embryophyta</taxon>
        <taxon>Tracheophyta</taxon>
        <taxon>Spermatophyta</taxon>
        <taxon>Magnoliopsida</taxon>
        <taxon>eudicotyledons</taxon>
        <taxon>Gunneridae</taxon>
        <taxon>Pentapetalae</taxon>
        <taxon>asterids</taxon>
        <taxon>lamiids</taxon>
        <taxon>Lamiales</taxon>
        <taxon>Oleaceae</taxon>
        <taxon>Forsythieae</taxon>
        <taxon>Abeliophyllum</taxon>
    </lineage>
</organism>
<dbReference type="EMBL" id="JBFOLK010000008">
    <property type="protein sequence ID" value="KAL2491959.1"/>
    <property type="molecule type" value="Genomic_DNA"/>
</dbReference>
<name>A0ABD1RU59_9LAMI</name>
<sequence length="130" mass="14681">MSPVGNQRTQRPTHFSSPFLSLFLSRCVVWRFNIALSSPTIPFVGANPFRSKKVSCFHCTQPITFSARFSLTLRRDLCALNRDWVHYSHAAFESIYPFNRAIAAVLRFQSSIPAPIAAVLPISELLCCDF</sequence>
<accession>A0ABD1RU59</accession>
<comment type="caution">
    <text evidence="1">The sequence shown here is derived from an EMBL/GenBank/DDBJ whole genome shotgun (WGS) entry which is preliminary data.</text>
</comment>
<protein>
    <submittedName>
        <fullName evidence="1">Uncharacterized protein</fullName>
    </submittedName>
</protein>
<dbReference type="AlphaFoldDB" id="A0ABD1RU59"/>
<evidence type="ECO:0000313" key="1">
    <source>
        <dbReference type="EMBL" id="KAL2491959.1"/>
    </source>
</evidence>
<reference evidence="2" key="1">
    <citation type="submission" date="2024-07" db="EMBL/GenBank/DDBJ databases">
        <title>Two chromosome-level genome assemblies of Korean endemic species Abeliophyllum distichum and Forsythia ovata (Oleaceae).</title>
        <authorList>
            <person name="Jang H."/>
        </authorList>
    </citation>
    <scope>NUCLEOTIDE SEQUENCE [LARGE SCALE GENOMIC DNA]</scope>
</reference>
<proteinExistence type="predicted"/>
<gene>
    <name evidence="1" type="ORF">Adt_27587</name>
</gene>
<dbReference type="Proteomes" id="UP001604336">
    <property type="component" value="Unassembled WGS sequence"/>
</dbReference>